<accession>A0A368U811</accession>
<dbReference type="InterPro" id="IPR002716">
    <property type="entry name" value="PIN_dom"/>
</dbReference>
<gene>
    <name evidence="2" type="ORF">DU506_09010</name>
</gene>
<proteinExistence type="predicted"/>
<evidence type="ECO:0000313" key="3">
    <source>
        <dbReference type="Proteomes" id="UP000253204"/>
    </source>
</evidence>
<dbReference type="InterPro" id="IPR052919">
    <property type="entry name" value="TA_system_RNase"/>
</dbReference>
<evidence type="ECO:0000313" key="2">
    <source>
        <dbReference type="EMBL" id="RCV92252.1"/>
    </source>
</evidence>
<feature type="domain" description="PIN" evidence="1">
    <location>
        <begin position="4"/>
        <end position="123"/>
    </location>
</feature>
<dbReference type="PANTHER" id="PTHR36173:SF2">
    <property type="entry name" value="RIBONUCLEASE VAPC16"/>
    <property type="match status" value="1"/>
</dbReference>
<dbReference type="RefSeq" id="WP_114486602.1">
    <property type="nucleotide sequence ID" value="NZ_CBCSHM010000028.1"/>
</dbReference>
<organism evidence="2 3">
    <name type="scientific">Vreelandella rituensis</name>
    <dbReference type="NCBI Taxonomy" id="2282306"/>
    <lineage>
        <taxon>Bacteria</taxon>
        <taxon>Pseudomonadati</taxon>
        <taxon>Pseudomonadota</taxon>
        <taxon>Gammaproteobacteria</taxon>
        <taxon>Oceanospirillales</taxon>
        <taxon>Halomonadaceae</taxon>
        <taxon>Vreelandella</taxon>
    </lineage>
</organism>
<dbReference type="SUPFAM" id="SSF88723">
    <property type="entry name" value="PIN domain-like"/>
    <property type="match status" value="1"/>
</dbReference>
<reference evidence="2 3" key="1">
    <citation type="submission" date="2018-07" db="EMBL/GenBank/DDBJ databases">
        <title>Halomonas rutogse sp. nov., isolated from Lake TangqianCo on Tibetan Plateau.</title>
        <authorList>
            <person name="Lu H."/>
            <person name="Xing P."/>
            <person name="Wu Q."/>
        </authorList>
    </citation>
    <scope>NUCLEOTIDE SEQUENCE [LARGE SCALE GENOMIC DNA]</scope>
    <source>
        <strain evidence="2 3">TQ8S</strain>
    </source>
</reference>
<dbReference type="OrthoDB" id="9798990at2"/>
<comment type="caution">
    <text evidence="2">The sequence shown here is derived from an EMBL/GenBank/DDBJ whole genome shotgun (WGS) entry which is preliminary data.</text>
</comment>
<keyword evidence="3" id="KW-1185">Reference proteome</keyword>
<dbReference type="PANTHER" id="PTHR36173">
    <property type="entry name" value="RIBONUCLEASE VAPC16-RELATED"/>
    <property type="match status" value="1"/>
</dbReference>
<name>A0A368U811_9GAMM</name>
<sequence>MNLLLDTHVLLWAAAESEKLSADALSLINDDNNRLYFSAASIWEVVIKNSLQRPDFHVDPHLLRRGLLDNGYLELPISSLHTLNVAHLPSIHKDPFDRILVSQAEAEGFLLLTADERVAQYAGPIRKI</sequence>
<dbReference type="AlphaFoldDB" id="A0A368U811"/>
<dbReference type="Proteomes" id="UP000253204">
    <property type="component" value="Unassembled WGS sequence"/>
</dbReference>
<dbReference type="CDD" id="cd09872">
    <property type="entry name" value="PIN_Sll0205-like"/>
    <property type="match status" value="1"/>
</dbReference>
<dbReference type="InterPro" id="IPR029060">
    <property type="entry name" value="PIN-like_dom_sf"/>
</dbReference>
<dbReference type="EMBL" id="QPIJ01000016">
    <property type="protein sequence ID" value="RCV92252.1"/>
    <property type="molecule type" value="Genomic_DNA"/>
</dbReference>
<dbReference type="InterPro" id="IPR041705">
    <property type="entry name" value="PIN_Sll0205"/>
</dbReference>
<protein>
    <submittedName>
        <fullName evidence="2">Type II toxin-antitoxin system VapC family toxin</fullName>
    </submittedName>
</protein>
<evidence type="ECO:0000259" key="1">
    <source>
        <dbReference type="Pfam" id="PF01850"/>
    </source>
</evidence>
<dbReference type="Pfam" id="PF01850">
    <property type="entry name" value="PIN"/>
    <property type="match status" value="1"/>
</dbReference>